<reference evidence="2" key="2">
    <citation type="submission" date="2023-01" db="EMBL/GenBank/DDBJ databases">
        <title>Draft genome sequence of Sulfitobacter pacificus strain NBRC 109915.</title>
        <authorList>
            <person name="Sun Q."/>
            <person name="Mori K."/>
        </authorList>
    </citation>
    <scope>NUCLEOTIDE SEQUENCE</scope>
    <source>
        <strain evidence="2">NBRC 109915</strain>
    </source>
</reference>
<gene>
    <name evidence="2" type="ORF">GCM10007927_36300</name>
</gene>
<reference evidence="2" key="1">
    <citation type="journal article" date="2014" name="Int. J. Syst. Evol. Microbiol.">
        <title>Complete genome of a new Firmicutes species belonging to the dominant human colonic microbiota ('Ruminococcus bicirculans') reveals two chromosomes and a selective capacity to utilize plant glucans.</title>
        <authorList>
            <consortium name="NISC Comparative Sequencing Program"/>
            <person name="Wegmann U."/>
            <person name="Louis P."/>
            <person name="Goesmann A."/>
            <person name="Henrissat B."/>
            <person name="Duncan S.H."/>
            <person name="Flint H.J."/>
        </authorList>
    </citation>
    <scope>NUCLEOTIDE SEQUENCE</scope>
    <source>
        <strain evidence="2">NBRC 109915</strain>
    </source>
</reference>
<name>A0ABQ5VP23_9RHOB</name>
<evidence type="ECO:0000313" key="3">
    <source>
        <dbReference type="Proteomes" id="UP001161388"/>
    </source>
</evidence>
<dbReference type="EMBL" id="BSNL01000003">
    <property type="protein sequence ID" value="GLQ28827.1"/>
    <property type="molecule type" value="Genomic_DNA"/>
</dbReference>
<keyword evidence="3" id="KW-1185">Reference proteome</keyword>
<comment type="caution">
    <text evidence="2">The sequence shown here is derived from an EMBL/GenBank/DDBJ whole genome shotgun (WGS) entry which is preliminary data.</text>
</comment>
<feature type="compositionally biased region" description="Basic and acidic residues" evidence="1">
    <location>
        <begin position="1"/>
        <end position="14"/>
    </location>
</feature>
<accession>A0ABQ5VP23</accession>
<protein>
    <submittedName>
        <fullName evidence="2">Uncharacterized protein</fullName>
    </submittedName>
</protein>
<organism evidence="2 3">
    <name type="scientific">Sulfitobacter pacificus</name>
    <dbReference type="NCBI Taxonomy" id="1499314"/>
    <lineage>
        <taxon>Bacteria</taxon>
        <taxon>Pseudomonadati</taxon>
        <taxon>Pseudomonadota</taxon>
        <taxon>Alphaproteobacteria</taxon>
        <taxon>Rhodobacterales</taxon>
        <taxon>Roseobacteraceae</taxon>
        <taxon>Sulfitobacter</taxon>
    </lineage>
</organism>
<feature type="compositionally biased region" description="Polar residues" evidence="1">
    <location>
        <begin position="16"/>
        <end position="26"/>
    </location>
</feature>
<evidence type="ECO:0000313" key="2">
    <source>
        <dbReference type="EMBL" id="GLQ28827.1"/>
    </source>
</evidence>
<feature type="region of interest" description="Disordered" evidence="1">
    <location>
        <begin position="1"/>
        <end position="30"/>
    </location>
</feature>
<proteinExistence type="predicted"/>
<evidence type="ECO:0000256" key="1">
    <source>
        <dbReference type="SAM" id="MobiDB-lite"/>
    </source>
</evidence>
<dbReference type="Proteomes" id="UP001161388">
    <property type="component" value="Unassembled WGS sequence"/>
</dbReference>
<sequence>MQTHPGHDAQERCRNGSGQARESTTNAEDKKKEAFYIYPETCCHSIIVYTCTNLSTYLSARKYQRQHNKRQ</sequence>